<dbReference type="RefSeq" id="WP_189478491.1">
    <property type="nucleotide sequence ID" value="NZ_BMYM01000003.1"/>
</dbReference>
<sequence>MKDTPRFWLTFALLFALSIAGAIWLNKGTDARLFAPLISLFDRVEHFLAEVFLEDAPTLTGPDVVHGQQASDIRDSASPHSLHTHTALADDHTANDHQVCGRPPTKGRTDTGTVLVYKWEDENGRTHMADKPPPNRIANVTDISGNKRDFTYQILTTAVELPINFQGQIHAGSKRMYDTWHFFLGEKNLRQSRITLKIIDQRQFDAVRAREWPNSKPVAGFYMPSRNEAFVRYDSSRPDRALATSFHEISHLITASHLGPTAPWLTEGLAEYFETMDVSSQSGTIKPNTQHLRRLSSSSVPSLGDFLRQDRLQWNGPKRDLNYATAWSLMHFLMQGAPGMYAIKEVIEGAHAHSCKPFSAVSALDKAYPGGLLKLEGDWRKWLAANEATEHQT</sequence>
<evidence type="ECO:0000256" key="1">
    <source>
        <dbReference type="SAM" id="MobiDB-lite"/>
    </source>
</evidence>
<comment type="caution">
    <text evidence="4">The sequence shown here is derived from an EMBL/GenBank/DDBJ whole genome shotgun (WGS) entry which is preliminary data.</text>
</comment>
<feature type="domain" description="DUF1570" evidence="2">
    <location>
        <begin position="256"/>
        <end position="335"/>
    </location>
</feature>
<dbReference type="EMBL" id="BMYM01000003">
    <property type="protein sequence ID" value="GHD38239.1"/>
    <property type="molecule type" value="Genomic_DNA"/>
</dbReference>
<feature type="domain" description="DUF4124" evidence="3">
    <location>
        <begin position="116"/>
        <end position="137"/>
    </location>
</feature>
<proteinExistence type="predicted"/>
<dbReference type="Pfam" id="PF13511">
    <property type="entry name" value="DUF4124"/>
    <property type="match status" value="1"/>
</dbReference>
<organism evidence="4 5">
    <name type="scientific">Parahalioglobus pacificus</name>
    <dbReference type="NCBI Taxonomy" id="930806"/>
    <lineage>
        <taxon>Bacteria</taxon>
        <taxon>Pseudomonadati</taxon>
        <taxon>Pseudomonadota</taxon>
        <taxon>Gammaproteobacteria</taxon>
        <taxon>Cellvibrionales</taxon>
        <taxon>Halieaceae</taxon>
        <taxon>Parahalioglobus</taxon>
    </lineage>
</organism>
<dbReference type="InterPro" id="IPR011464">
    <property type="entry name" value="DUF1570"/>
</dbReference>
<name>A0A918XLY8_9GAMM</name>
<protein>
    <recommendedName>
        <fullName evidence="6">DUF1570 domain-containing protein</fullName>
    </recommendedName>
</protein>
<dbReference type="Proteomes" id="UP000644693">
    <property type="component" value="Unassembled WGS sequence"/>
</dbReference>
<dbReference type="AlphaFoldDB" id="A0A918XLY8"/>
<evidence type="ECO:0000313" key="4">
    <source>
        <dbReference type="EMBL" id="GHD38239.1"/>
    </source>
</evidence>
<reference evidence="4" key="1">
    <citation type="journal article" date="2014" name="Int. J. Syst. Evol. Microbiol.">
        <title>Complete genome sequence of Corynebacterium casei LMG S-19264T (=DSM 44701T), isolated from a smear-ripened cheese.</title>
        <authorList>
            <consortium name="US DOE Joint Genome Institute (JGI-PGF)"/>
            <person name="Walter F."/>
            <person name="Albersmeier A."/>
            <person name="Kalinowski J."/>
            <person name="Ruckert C."/>
        </authorList>
    </citation>
    <scope>NUCLEOTIDE SEQUENCE</scope>
    <source>
        <strain evidence="4">KCTC 23430</strain>
    </source>
</reference>
<dbReference type="InterPro" id="IPR025392">
    <property type="entry name" value="DUF4124"/>
</dbReference>
<evidence type="ECO:0000259" key="2">
    <source>
        <dbReference type="Pfam" id="PF07607"/>
    </source>
</evidence>
<evidence type="ECO:0000313" key="5">
    <source>
        <dbReference type="Proteomes" id="UP000644693"/>
    </source>
</evidence>
<gene>
    <name evidence="4" type="ORF">GCM10007053_28510</name>
</gene>
<dbReference type="Pfam" id="PF07607">
    <property type="entry name" value="DUF1570"/>
    <property type="match status" value="1"/>
</dbReference>
<feature type="region of interest" description="Disordered" evidence="1">
    <location>
        <begin position="65"/>
        <end position="109"/>
    </location>
</feature>
<reference evidence="4" key="2">
    <citation type="submission" date="2020-09" db="EMBL/GenBank/DDBJ databases">
        <authorList>
            <person name="Sun Q."/>
            <person name="Kim S."/>
        </authorList>
    </citation>
    <scope>NUCLEOTIDE SEQUENCE</scope>
    <source>
        <strain evidence="4">KCTC 23430</strain>
    </source>
</reference>
<evidence type="ECO:0008006" key="6">
    <source>
        <dbReference type="Google" id="ProtNLM"/>
    </source>
</evidence>
<keyword evidence="5" id="KW-1185">Reference proteome</keyword>
<evidence type="ECO:0000259" key="3">
    <source>
        <dbReference type="Pfam" id="PF13511"/>
    </source>
</evidence>
<accession>A0A918XLY8</accession>